<protein>
    <submittedName>
        <fullName evidence="1">Uncharacterized protein</fullName>
    </submittedName>
</protein>
<dbReference type="RefSeq" id="WP_217866851.1">
    <property type="nucleotide sequence ID" value="NZ_CP077077.1"/>
</dbReference>
<dbReference type="Proteomes" id="UP000824010">
    <property type="component" value="Chromosome"/>
</dbReference>
<organism evidence="1 2">
    <name type="scientific">Pseudomonas maumuensis</name>
    <dbReference type="NCBI Taxonomy" id="2842354"/>
    <lineage>
        <taxon>Bacteria</taxon>
        <taxon>Pseudomonadati</taxon>
        <taxon>Pseudomonadota</taxon>
        <taxon>Gammaproteobacteria</taxon>
        <taxon>Pseudomonadales</taxon>
        <taxon>Pseudomonadaceae</taxon>
        <taxon>Pseudomonas</taxon>
    </lineage>
</organism>
<reference evidence="1 2" key="1">
    <citation type="journal article" date="2021" name="Microorganisms">
        <title>The Ever-Expanding Pseudomonas Genus: Description of 43 New Species and Partition of the Pseudomonas putida Group.</title>
        <authorList>
            <person name="Girard L."/>
            <person name="Lood C."/>
            <person name="Hofte M."/>
            <person name="Vandamme P."/>
            <person name="Rokni-Zadeh H."/>
            <person name="van Noort V."/>
            <person name="Lavigne R."/>
            <person name="De Mot R."/>
        </authorList>
    </citation>
    <scope>NUCLEOTIDE SEQUENCE [LARGE SCALE GENOMIC DNA]</scope>
    <source>
        <strain evidence="1 2">COW77</strain>
    </source>
</reference>
<accession>A0ABX8NIR4</accession>
<gene>
    <name evidence="1" type="ORF">KSS90_19285</name>
</gene>
<keyword evidence="2" id="KW-1185">Reference proteome</keyword>
<name>A0ABX8NIR4_9PSED</name>
<evidence type="ECO:0000313" key="1">
    <source>
        <dbReference type="EMBL" id="QXH55458.1"/>
    </source>
</evidence>
<dbReference type="EMBL" id="CP077077">
    <property type="protein sequence ID" value="QXH55458.1"/>
    <property type="molecule type" value="Genomic_DNA"/>
</dbReference>
<evidence type="ECO:0000313" key="2">
    <source>
        <dbReference type="Proteomes" id="UP000824010"/>
    </source>
</evidence>
<proteinExistence type="predicted"/>
<sequence length="310" mass="35450">MSITANQWLSRFRVDITSNSNRIYANGRQQVEVTVTVEPRSGQTVTEEQLDSIALLEIDENGEFLILNDLLIARNKRNERYEAHAARGSNPQNLLASTSATRHRKFYVSSRHRGGTLSTIYAGIYMNQDTHFETNVAPFKSSAVIESVTPHRFSAEHFELNCLDLLNKGNWDIDEYQFAFRDPNYRIAKSIAYGVPAATSFHRQTVNNNSWYTFNTADGYRSYCTAYSLDSTFKDEFHLYIPQVEVNKRPGQLTLLRMKERIDAKLISGMPVSEWAGDSIWGIIDQHGNEHIVKFFAIDAGNLISFKMHY</sequence>